<evidence type="ECO:0000313" key="3">
    <source>
        <dbReference type="Proteomes" id="UP001382904"/>
    </source>
</evidence>
<organism evidence="2 3">
    <name type="scientific">Streptomyces caledonius</name>
    <dbReference type="NCBI Taxonomy" id="3134107"/>
    <lineage>
        <taxon>Bacteria</taxon>
        <taxon>Bacillati</taxon>
        <taxon>Actinomycetota</taxon>
        <taxon>Actinomycetes</taxon>
        <taxon>Kitasatosporales</taxon>
        <taxon>Streptomycetaceae</taxon>
        <taxon>Streptomyces</taxon>
    </lineage>
</organism>
<accession>A0ABU8U2T9</accession>
<evidence type="ECO:0000313" key="2">
    <source>
        <dbReference type="EMBL" id="MEJ8642193.1"/>
    </source>
</evidence>
<proteinExistence type="predicted"/>
<feature type="compositionally biased region" description="Low complexity" evidence="1">
    <location>
        <begin position="170"/>
        <end position="184"/>
    </location>
</feature>
<sequence length="194" mass="21027">MHGEHPNAVRLGLALLGGFGSERDEDLFRLFGTDPIFCRATAEALSRCHPAAEHALFALARRSTGWSRVTMVEALTGSTDPEIKEWLIRDACTGDVLDSYFVLAAARTGDLAEVLSRPTLDERTLQGAGEMLFALSDVDGPGRPSPRTREPLARSRITCAIRRRAERPSRPCSSSSRSTATSRARGLRGSTTTA</sequence>
<evidence type="ECO:0000256" key="1">
    <source>
        <dbReference type="SAM" id="MobiDB-lite"/>
    </source>
</evidence>
<gene>
    <name evidence="2" type="ORF">WKI68_13415</name>
</gene>
<protein>
    <submittedName>
        <fullName evidence="2">Uncharacterized protein</fullName>
    </submittedName>
</protein>
<dbReference type="Proteomes" id="UP001382904">
    <property type="component" value="Unassembled WGS sequence"/>
</dbReference>
<dbReference type="EMBL" id="JBBKAM010000002">
    <property type="protein sequence ID" value="MEJ8642193.1"/>
    <property type="molecule type" value="Genomic_DNA"/>
</dbReference>
<keyword evidence="3" id="KW-1185">Reference proteome</keyword>
<reference evidence="2 3" key="1">
    <citation type="submission" date="2024-03" db="EMBL/GenBank/DDBJ databases">
        <title>Novel Streptomyces species of biotechnological and ecological value are a feature of Machair soil.</title>
        <authorList>
            <person name="Prole J.R."/>
            <person name="Goodfellow M."/>
            <person name="Allenby N."/>
            <person name="Ward A.C."/>
        </authorList>
    </citation>
    <scope>NUCLEOTIDE SEQUENCE [LARGE SCALE GENOMIC DNA]</scope>
    <source>
        <strain evidence="2 3">MS1.HAVA.3</strain>
    </source>
</reference>
<feature type="region of interest" description="Disordered" evidence="1">
    <location>
        <begin position="137"/>
        <end position="194"/>
    </location>
</feature>
<name>A0ABU8U2T9_9ACTN</name>
<comment type="caution">
    <text evidence="2">The sequence shown here is derived from an EMBL/GenBank/DDBJ whole genome shotgun (WGS) entry which is preliminary data.</text>
</comment>